<organism evidence="3">
    <name type="scientific">Oryza brachyantha</name>
    <name type="common">malo sina</name>
    <dbReference type="NCBI Taxonomy" id="4533"/>
    <lineage>
        <taxon>Eukaryota</taxon>
        <taxon>Viridiplantae</taxon>
        <taxon>Streptophyta</taxon>
        <taxon>Embryophyta</taxon>
        <taxon>Tracheophyta</taxon>
        <taxon>Spermatophyta</taxon>
        <taxon>Magnoliopsida</taxon>
        <taxon>Liliopsida</taxon>
        <taxon>Poales</taxon>
        <taxon>Poaceae</taxon>
        <taxon>BOP clade</taxon>
        <taxon>Oryzoideae</taxon>
        <taxon>Oryzeae</taxon>
        <taxon>Oryzinae</taxon>
        <taxon>Oryza</taxon>
    </lineage>
</organism>
<reference evidence="3" key="1">
    <citation type="submission" date="2015-06" db="UniProtKB">
        <authorList>
            <consortium name="EnsemblPlants"/>
        </authorList>
    </citation>
    <scope>IDENTIFICATION</scope>
</reference>
<feature type="compositionally biased region" description="Basic and acidic residues" evidence="1">
    <location>
        <begin position="705"/>
        <end position="721"/>
    </location>
</feature>
<feature type="compositionally biased region" description="Basic residues" evidence="1">
    <location>
        <begin position="671"/>
        <end position="682"/>
    </location>
</feature>
<dbReference type="eggNOG" id="ENOG502QRQI">
    <property type="taxonomic scope" value="Eukaryota"/>
</dbReference>
<dbReference type="HOGENOM" id="CLU_009953_2_0_1"/>
<dbReference type="SUPFAM" id="SSF48371">
    <property type="entry name" value="ARM repeat"/>
    <property type="match status" value="1"/>
</dbReference>
<evidence type="ECO:0000256" key="2">
    <source>
        <dbReference type="SAM" id="Phobius"/>
    </source>
</evidence>
<dbReference type="Proteomes" id="UP000006038">
    <property type="component" value="Unassembled WGS sequence"/>
</dbReference>
<feature type="compositionally biased region" description="Basic and acidic residues" evidence="1">
    <location>
        <begin position="683"/>
        <end position="698"/>
    </location>
</feature>
<evidence type="ECO:0000313" key="3">
    <source>
        <dbReference type="EnsemblPlants" id="OB0262G10010.1"/>
    </source>
</evidence>
<proteinExistence type="predicted"/>
<evidence type="ECO:0000313" key="4">
    <source>
        <dbReference type="Proteomes" id="UP000006038"/>
    </source>
</evidence>
<evidence type="ECO:0000256" key="1">
    <source>
        <dbReference type="SAM" id="MobiDB-lite"/>
    </source>
</evidence>
<dbReference type="AlphaFoldDB" id="J3L8L6"/>
<feature type="transmembrane region" description="Helical" evidence="2">
    <location>
        <begin position="30"/>
        <end position="55"/>
    </location>
</feature>
<name>J3L8L6_ORYBR</name>
<protein>
    <submittedName>
        <fullName evidence="3">Uncharacterized protein</fullName>
    </submittedName>
</protein>
<dbReference type="OMA" id="TWINITE"/>
<feature type="transmembrane region" description="Helical" evidence="2">
    <location>
        <begin position="141"/>
        <end position="163"/>
    </location>
</feature>
<dbReference type="PANTHER" id="PTHR33115:SF25">
    <property type="entry name" value="CONDENSIN COMPLEX SUBUNIT 1 C-TERMINAL DOMAIN-CONTAINING PROTEIN"/>
    <property type="match status" value="1"/>
</dbReference>
<keyword evidence="2" id="KW-0472">Membrane</keyword>
<feature type="region of interest" description="Disordered" evidence="1">
    <location>
        <begin position="653"/>
        <end position="723"/>
    </location>
</feature>
<keyword evidence="2" id="KW-1133">Transmembrane helix</keyword>
<dbReference type="EnsemblPlants" id="OB0262G10010.1">
    <property type="protein sequence ID" value="OB0262G10010.1"/>
    <property type="gene ID" value="OB0262G10010"/>
</dbReference>
<dbReference type="Gramene" id="OB0262G10010.1">
    <property type="protein sequence ID" value="OB0262G10010.1"/>
    <property type="gene ID" value="OB0262G10010"/>
</dbReference>
<dbReference type="PANTHER" id="PTHR33115">
    <property type="entry name" value="ARM REPEAT SUPERFAMILY PROTEIN"/>
    <property type="match status" value="1"/>
</dbReference>
<keyword evidence="2" id="KW-0812">Transmembrane</keyword>
<keyword evidence="4" id="KW-1185">Reference proteome</keyword>
<dbReference type="InterPro" id="IPR016024">
    <property type="entry name" value="ARM-type_fold"/>
</dbReference>
<accession>J3L8L6</accession>
<sequence length="855" mass="93484">MAGGGGGDSRRREKRAKLEESIKGTVTLQAYTGMAVTVMTYLTFTWSTVVLLGGFVSSLQRKDFQCLTVITVIDATRIFNDMESRGRPNFYGFWKMRRTWTTGNDVLLPLVSQIRRLGSPSAPWARLVLLFDVVLSKLANAVLIVLVLFYVSGPYICIGLALWRLNHRDYHHGGGAGDGGEANLTPALDFFYALALCQSLLYYLLIRLLKLDGVNILSFYEQSLFPREWCYTSVTAYIQHTRELCESDPGLSKASSLLTYAIGLLDAESQKEYLSGARILDVLINDGEDARSIVLGSRSKVQRLLDTLGSRSTAAGSGNGNNDTEIRVLAARIVADLAGGIRLSQFPGAIRSVSTLLETTGQPYCNNGHLHTATVGDHLQEQNKIGGGGNGGGSSSNELILQGLRILEGLAPDARNCTEICTDRRLVAKITTPLYSATLMQDIGGGGAGGGGVVHQLIRVRVTAPAAAGSLRHEISSDEHAMSNLEGILHRRSEAAEAIGQELQMRAMEVLTQLVLDSSVSISSETREQLVRKQLEIFLPHGDGVEATGEYDSKRMLTATAGETLVSILSKCKPISLFILRERNDIIDHLSGMLDGKHSIRDRTMSARILENLCTHCDQHIKEALLRKVLTEILKTSTKSEITTAAPGSKVGIRKKYSQGGDLEKQCPNKKGQKAHGKSSRGKNKDQHENVSSKKDDDQQANDSSQKKDERTNDSSNKGEDQPANQELLEAQLSLALLLHAQLFYAESSSPVIQDNGPDDQLVKKLKDVVDGNDQATPISLRIVKLCGQIAASIMRRNPYVSDERNKFVESLSVVSKTMANLESCMLFGENDCGLQRTARPLLSDLEEELKRLVR</sequence>